<proteinExistence type="predicted"/>
<dbReference type="Pfam" id="PF10604">
    <property type="entry name" value="Polyketide_cyc2"/>
    <property type="match status" value="1"/>
</dbReference>
<dbReference type="Gene3D" id="3.30.530.20">
    <property type="match status" value="1"/>
</dbReference>
<dbReference type="InterPro" id="IPR023393">
    <property type="entry name" value="START-like_dom_sf"/>
</dbReference>
<accession>A0ABN2H5Y1</accession>
<evidence type="ECO:0000313" key="1">
    <source>
        <dbReference type="EMBL" id="GAA1682532.1"/>
    </source>
</evidence>
<dbReference type="SUPFAM" id="SSF55961">
    <property type="entry name" value="Bet v1-like"/>
    <property type="match status" value="1"/>
</dbReference>
<dbReference type="CDD" id="cd07812">
    <property type="entry name" value="SRPBCC"/>
    <property type="match status" value="1"/>
</dbReference>
<dbReference type="RefSeq" id="WP_163569072.1">
    <property type="nucleotide sequence ID" value="NZ_BAAANY010000010.1"/>
</dbReference>
<dbReference type="InterPro" id="IPR019587">
    <property type="entry name" value="Polyketide_cyclase/dehydratase"/>
</dbReference>
<evidence type="ECO:0000313" key="2">
    <source>
        <dbReference type="Proteomes" id="UP001500618"/>
    </source>
</evidence>
<organism evidence="1 2">
    <name type="scientific">Fodinicola feengrottensis</name>
    <dbReference type="NCBI Taxonomy" id="435914"/>
    <lineage>
        <taxon>Bacteria</taxon>
        <taxon>Bacillati</taxon>
        <taxon>Actinomycetota</taxon>
        <taxon>Actinomycetes</taxon>
        <taxon>Mycobacteriales</taxon>
        <taxon>Fodinicola</taxon>
    </lineage>
</organism>
<dbReference type="Proteomes" id="UP001500618">
    <property type="component" value="Unassembled WGS sequence"/>
</dbReference>
<dbReference type="EMBL" id="BAAANY010000010">
    <property type="protein sequence ID" value="GAA1682532.1"/>
    <property type="molecule type" value="Genomic_DNA"/>
</dbReference>
<gene>
    <name evidence="1" type="ORF">GCM10009765_34650</name>
</gene>
<protein>
    <submittedName>
        <fullName evidence="1">SRPBCC family protein</fullName>
    </submittedName>
</protein>
<reference evidence="1 2" key="1">
    <citation type="journal article" date="2019" name="Int. J. Syst. Evol. Microbiol.">
        <title>The Global Catalogue of Microorganisms (GCM) 10K type strain sequencing project: providing services to taxonomists for standard genome sequencing and annotation.</title>
        <authorList>
            <consortium name="The Broad Institute Genomics Platform"/>
            <consortium name="The Broad Institute Genome Sequencing Center for Infectious Disease"/>
            <person name="Wu L."/>
            <person name="Ma J."/>
        </authorList>
    </citation>
    <scope>NUCLEOTIDE SEQUENCE [LARGE SCALE GENOMIC DNA]</scope>
    <source>
        <strain evidence="1 2">JCM 14718</strain>
    </source>
</reference>
<keyword evidence="2" id="KW-1185">Reference proteome</keyword>
<sequence>MPTRTSEPTASAEITVAATPDEVYALVSDVTRTPEYAVECVRCEWVGGTGPAVGVRFRGNNRHGNRRWTTISEVVAAEPGARFAFEVVTVGTRVARWEYEIAAADGGARVTESTWDQRPGWLRIASIAATGVRDRTAENNQNIRRTLERLKVIVESNASHA</sequence>
<name>A0ABN2H5Y1_9ACTN</name>
<comment type="caution">
    <text evidence="1">The sequence shown here is derived from an EMBL/GenBank/DDBJ whole genome shotgun (WGS) entry which is preliminary data.</text>
</comment>